<accession>A0A2Z7D725</accession>
<dbReference type="EMBL" id="KQ989117">
    <property type="protein sequence ID" value="KZV54807.1"/>
    <property type="molecule type" value="Genomic_DNA"/>
</dbReference>
<evidence type="ECO:0000256" key="1">
    <source>
        <dbReference type="SAM" id="MobiDB-lite"/>
    </source>
</evidence>
<gene>
    <name evidence="2" type="ORF">F511_04429</name>
</gene>
<dbReference type="AlphaFoldDB" id="A0A2Z7D725"/>
<evidence type="ECO:0000313" key="3">
    <source>
        <dbReference type="Proteomes" id="UP000250235"/>
    </source>
</evidence>
<evidence type="ECO:0000313" key="2">
    <source>
        <dbReference type="EMBL" id="KZV54807.1"/>
    </source>
</evidence>
<sequence length="206" mass="23592">METSKVESVVRNQAEGKLNQLEHSKPAGTMTTSCKRLRAKRVARWSWNEKDQQEANANQQMKKNQQLRRCARYGISCDDISSDVITINIWQSADEKRTDGLSPAVARYQQVATVHPVESFSVIFNQSRMHSERCRLNNRKLQRFAYPVDMESSRKKADVVESYNPDARYPVAVFEDSAEVQSSRSDEPAAKQLTIYEELSKLDVNC</sequence>
<feature type="region of interest" description="Disordered" evidence="1">
    <location>
        <begin position="1"/>
        <end position="30"/>
    </location>
</feature>
<reference evidence="2 3" key="1">
    <citation type="journal article" date="2015" name="Proc. Natl. Acad. Sci. U.S.A.">
        <title>The resurrection genome of Boea hygrometrica: A blueprint for survival of dehydration.</title>
        <authorList>
            <person name="Xiao L."/>
            <person name="Yang G."/>
            <person name="Zhang L."/>
            <person name="Yang X."/>
            <person name="Zhao S."/>
            <person name="Ji Z."/>
            <person name="Zhou Q."/>
            <person name="Hu M."/>
            <person name="Wang Y."/>
            <person name="Chen M."/>
            <person name="Xu Y."/>
            <person name="Jin H."/>
            <person name="Xiao X."/>
            <person name="Hu G."/>
            <person name="Bao F."/>
            <person name="Hu Y."/>
            <person name="Wan P."/>
            <person name="Li L."/>
            <person name="Deng X."/>
            <person name="Kuang T."/>
            <person name="Xiang C."/>
            <person name="Zhu J.K."/>
            <person name="Oliver M.J."/>
            <person name="He Y."/>
        </authorList>
    </citation>
    <scope>NUCLEOTIDE SEQUENCE [LARGE SCALE GENOMIC DNA]</scope>
    <source>
        <strain evidence="3">cv. XS01</strain>
    </source>
</reference>
<name>A0A2Z7D725_9LAMI</name>
<keyword evidence="3" id="KW-1185">Reference proteome</keyword>
<protein>
    <submittedName>
        <fullName evidence="2">Uncharacterized protein</fullName>
    </submittedName>
</protein>
<dbReference type="Proteomes" id="UP000250235">
    <property type="component" value="Unassembled WGS sequence"/>
</dbReference>
<proteinExistence type="predicted"/>
<organism evidence="2 3">
    <name type="scientific">Dorcoceras hygrometricum</name>
    <dbReference type="NCBI Taxonomy" id="472368"/>
    <lineage>
        <taxon>Eukaryota</taxon>
        <taxon>Viridiplantae</taxon>
        <taxon>Streptophyta</taxon>
        <taxon>Embryophyta</taxon>
        <taxon>Tracheophyta</taxon>
        <taxon>Spermatophyta</taxon>
        <taxon>Magnoliopsida</taxon>
        <taxon>eudicotyledons</taxon>
        <taxon>Gunneridae</taxon>
        <taxon>Pentapetalae</taxon>
        <taxon>asterids</taxon>
        <taxon>lamiids</taxon>
        <taxon>Lamiales</taxon>
        <taxon>Gesneriaceae</taxon>
        <taxon>Didymocarpoideae</taxon>
        <taxon>Trichosporeae</taxon>
        <taxon>Loxocarpinae</taxon>
        <taxon>Dorcoceras</taxon>
    </lineage>
</organism>